<dbReference type="GO" id="GO:0097730">
    <property type="term" value="C:non-motile cilium"/>
    <property type="evidence" value="ECO:0007669"/>
    <property type="project" value="InterPro"/>
</dbReference>
<reference evidence="1" key="1">
    <citation type="journal article" date="2014" name="Nat. Commun.">
        <title>The rainbow trout genome provides novel insights into evolution after whole-genome duplication in vertebrates.</title>
        <authorList>
            <person name="Berthelot C."/>
            <person name="Brunet F."/>
            <person name="Chalopin D."/>
            <person name="Juanchich A."/>
            <person name="Bernard M."/>
            <person name="Noel B."/>
            <person name="Bento P."/>
            <person name="Da Silva C."/>
            <person name="Labadie K."/>
            <person name="Alberti A."/>
            <person name="Aury J.M."/>
            <person name="Louis A."/>
            <person name="Dehais P."/>
            <person name="Bardou P."/>
            <person name="Montfort J."/>
            <person name="Klopp C."/>
            <person name="Cabau C."/>
            <person name="Gaspin C."/>
            <person name="Thorgaard G.H."/>
            <person name="Boussaha M."/>
            <person name="Quillet E."/>
            <person name="Guyomard R."/>
            <person name="Galiana D."/>
            <person name="Bobe J."/>
            <person name="Volff J.N."/>
            <person name="Genet C."/>
            <person name="Wincker P."/>
            <person name="Jaillon O."/>
            <person name="Roest Crollius H."/>
            <person name="Guiguen Y."/>
        </authorList>
    </citation>
    <scope>NUCLEOTIDE SEQUENCE [LARGE SCALE GENOMIC DNA]</scope>
</reference>
<dbReference type="GO" id="GO:0090090">
    <property type="term" value="P:negative regulation of canonical Wnt signaling pathway"/>
    <property type="evidence" value="ECO:0007669"/>
    <property type="project" value="InterPro"/>
</dbReference>
<accession>A0A060XNF9</accession>
<dbReference type="GO" id="GO:1904491">
    <property type="term" value="P:protein localization to ciliary transition zone"/>
    <property type="evidence" value="ECO:0007669"/>
    <property type="project" value="TreeGrafter"/>
</dbReference>
<dbReference type="Proteomes" id="UP000193380">
    <property type="component" value="Unassembled WGS sequence"/>
</dbReference>
<feature type="non-terminal residue" evidence="1">
    <location>
        <position position="278"/>
    </location>
</feature>
<dbReference type="PaxDb" id="8022-A0A060XNF9"/>
<evidence type="ECO:0000313" key="1">
    <source>
        <dbReference type="EMBL" id="CDQ81153.1"/>
    </source>
</evidence>
<sequence>MTDDWKGLFERGRVIPPHSQTVRLAQDSSHTHSQGFQIILKHLDGPHIQQEKKEGESEGNRKREPVKYQLSVSLFDTSHQHFFGRTLKSLPQQMSGVHRAMFNEVVYLHTSLRLPSVVAVVELVALQPRADGSQHALGCGFAILHLFSSMTEPQATEGDRRLSMYHGTPRTLLHPLVRDPIEQNKLLRPIDGAHLVCSFKPHPALAPAMHLFPQNMLVSGDENIPGVTPSPTGDSLLKPHMVKSLTCFLDRLSISLHPSLEKFESQLLQHVSTDCHNT</sequence>
<dbReference type="PANTHER" id="PTHR31043">
    <property type="entry name" value="NEPHROCYSTIN-4"/>
    <property type="match status" value="1"/>
</dbReference>
<organism evidence="1 2">
    <name type="scientific">Oncorhynchus mykiss</name>
    <name type="common">Rainbow trout</name>
    <name type="synonym">Salmo gairdneri</name>
    <dbReference type="NCBI Taxonomy" id="8022"/>
    <lineage>
        <taxon>Eukaryota</taxon>
        <taxon>Metazoa</taxon>
        <taxon>Chordata</taxon>
        <taxon>Craniata</taxon>
        <taxon>Vertebrata</taxon>
        <taxon>Euteleostomi</taxon>
        <taxon>Actinopterygii</taxon>
        <taxon>Neopterygii</taxon>
        <taxon>Teleostei</taxon>
        <taxon>Protacanthopterygii</taxon>
        <taxon>Salmoniformes</taxon>
        <taxon>Salmonidae</taxon>
        <taxon>Salmoninae</taxon>
        <taxon>Oncorhynchus</taxon>
    </lineage>
</organism>
<dbReference type="GO" id="GO:0035869">
    <property type="term" value="C:ciliary transition zone"/>
    <property type="evidence" value="ECO:0007669"/>
    <property type="project" value="TreeGrafter"/>
</dbReference>
<dbReference type="EMBL" id="FR905715">
    <property type="protein sequence ID" value="CDQ81153.1"/>
    <property type="molecule type" value="Genomic_DNA"/>
</dbReference>
<dbReference type="GO" id="GO:0097546">
    <property type="term" value="C:ciliary base"/>
    <property type="evidence" value="ECO:0007669"/>
    <property type="project" value="TreeGrafter"/>
</dbReference>
<evidence type="ECO:0000313" key="2">
    <source>
        <dbReference type="Proteomes" id="UP000193380"/>
    </source>
</evidence>
<dbReference type="PANTHER" id="PTHR31043:SF3">
    <property type="entry name" value="NEPHROCYSTIN-4"/>
    <property type="match status" value="1"/>
</dbReference>
<dbReference type="AlphaFoldDB" id="A0A060XNF9"/>
<protein>
    <recommendedName>
        <fullName evidence="3">Nephronophthisis 4</fullName>
    </recommendedName>
</protein>
<dbReference type="GO" id="GO:0036064">
    <property type="term" value="C:ciliary basal body"/>
    <property type="evidence" value="ECO:0007669"/>
    <property type="project" value="TreeGrafter"/>
</dbReference>
<evidence type="ECO:0008006" key="3">
    <source>
        <dbReference type="Google" id="ProtNLM"/>
    </source>
</evidence>
<reference evidence="1" key="2">
    <citation type="submission" date="2014-03" db="EMBL/GenBank/DDBJ databases">
        <authorList>
            <person name="Genoscope - CEA"/>
        </authorList>
    </citation>
    <scope>NUCLEOTIDE SEQUENCE</scope>
</reference>
<dbReference type="STRING" id="8022.A0A060XNF9"/>
<gene>
    <name evidence="1" type="ORF">GSONMT00007176001</name>
</gene>
<dbReference type="InterPro" id="IPR029775">
    <property type="entry name" value="NPHP4"/>
</dbReference>
<name>A0A060XNF9_ONCMY</name>
<proteinExistence type="predicted"/>